<gene>
    <name evidence="1" type="ORF">ENSA7_44430</name>
</gene>
<evidence type="ECO:0000313" key="1">
    <source>
        <dbReference type="EMBL" id="PRQ05553.1"/>
    </source>
</evidence>
<dbReference type="EMBL" id="PVNL01000092">
    <property type="protein sequence ID" value="PRQ05553.1"/>
    <property type="molecule type" value="Genomic_DNA"/>
</dbReference>
<sequence length="63" mass="6985">MRTLRKDCTGLELSVAAMFNALELDGVPEEVARIHGLIVGRSHAELQLVERVLVVLLESLEDE</sequence>
<evidence type="ECO:0000313" key="2">
    <source>
        <dbReference type="Proteomes" id="UP000238823"/>
    </source>
</evidence>
<name>A0A2S9YKE4_9BACT</name>
<dbReference type="AlphaFoldDB" id="A0A2S9YKE4"/>
<organism evidence="1 2">
    <name type="scientific">Enhygromyxa salina</name>
    <dbReference type="NCBI Taxonomy" id="215803"/>
    <lineage>
        <taxon>Bacteria</taxon>
        <taxon>Pseudomonadati</taxon>
        <taxon>Myxococcota</taxon>
        <taxon>Polyangia</taxon>
        <taxon>Nannocystales</taxon>
        <taxon>Nannocystaceae</taxon>
        <taxon>Enhygromyxa</taxon>
    </lineage>
</organism>
<accession>A0A2S9YKE4</accession>
<reference evidence="1 2" key="1">
    <citation type="submission" date="2018-03" db="EMBL/GenBank/DDBJ databases">
        <title>Draft Genome Sequences of the Obligatory Marine Myxobacteria Enhygromyxa salina SWB007.</title>
        <authorList>
            <person name="Poehlein A."/>
            <person name="Moghaddam J.A."/>
            <person name="Harms H."/>
            <person name="Alanjari M."/>
            <person name="Koenig G.M."/>
            <person name="Daniel R."/>
            <person name="Schaeberle T.F."/>
        </authorList>
    </citation>
    <scope>NUCLEOTIDE SEQUENCE [LARGE SCALE GENOMIC DNA]</scope>
    <source>
        <strain evidence="1 2">SWB007</strain>
    </source>
</reference>
<proteinExistence type="predicted"/>
<protein>
    <submittedName>
        <fullName evidence="1">Uncharacterized protein</fullName>
    </submittedName>
</protein>
<dbReference type="Proteomes" id="UP000238823">
    <property type="component" value="Unassembled WGS sequence"/>
</dbReference>
<comment type="caution">
    <text evidence="1">The sequence shown here is derived from an EMBL/GenBank/DDBJ whole genome shotgun (WGS) entry which is preliminary data.</text>
</comment>
<dbReference type="RefSeq" id="WP_106091375.1">
    <property type="nucleotide sequence ID" value="NZ_PVNL01000092.1"/>
</dbReference>